<evidence type="ECO:0000313" key="2">
    <source>
        <dbReference type="Proteomes" id="UP000217199"/>
    </source>
</evidence>
<accession>A0A286UDG1</accession>
<keyword evidence="2" id="KW-1185">Reference proteome</keyword>
<dbReference type="EMBL" id="NBII01000006">
    <property type="protein sequence ID" value="PAV17662.1"/>
    <property type="molecule type" value="Genomic_DNA"/>
</dbReference>
<dbReference type="InParanoid" id="A0A286UDG1"/>
<dbReference type="Proteomes" id="UP000217199">
    <property type="component" value="Unassembled WGS sequence"/>
</dbReference>
<dbReference type="AlphaFoldDB" id="A0A286UDG1"/>
<sequence length="79" mass="8834">MIQLNVSVVMADEKLRKVQRVELVPLLSEETEFADSPSNLAISYLPFIPSYQFLPTYKTILLAACSIFVDVLSNLVSTL</sequence>
<evidence type="ECO:0000313" key="1">
    <source>
        <dbReference type="EMBL" id="PAV17662.1"/>
    </source>
</evidence>
<protein>
    <submittedName>
        <fullName evidence="1">Uncharacterized protein</fullName>
    </submittedName>
</protein>
<proteinExistence type="predicted"/>
<reference evidence="1 2" key="1">
    <citation type="journal article" date="2017" name="Mol. Ecol.">
        <title>Comparative and population genomic landscape of Phellinus noxius: A hypervariable fungus causing root rot in trees.</title>
        <authorList>
            <person name="Chung C.L."/>
            <person name="Lee T.J."/>
            <person name="Akiba M."/>
            <person name="Lee H.H."/>
            <person name="Kuo T.H."/>
            <person name="Liu D."/>
            <person name="Ke H.M."/>
            <person name="Yokoi T."/>
            <person name="Roa M.B."/>
            <person name="Lu M.J."/>
            <person name="Chang Y.Y."/>
            <person name="Ann P.J."/>
            <person name="Tsai J.N."/>
            <person name="Chen C.Y."/>
            <person name="Tzean S.S."/>
            <person name="Ota Y."/>
            <person name="Hattori T."/>
            <person name="Sahashi N."/>
            <person name="Liou R.F."/>
            <person name="Kikuchi T."/>
            <person name="Tsai I.J."/>
        </authorList>
    </citation>
    <scope>NUCLEOTIDE SEQUENCE [LARGE SCALE GENOMIC DNA]</scope>
    <source>
        <strain evidence="1 2">FFPRI411160</strain>
    </source>
</reference>
<comment type="caution">
    <text evidence="1">The sequence shown here is derived from an EMBL/GenBank/DDBJ whole genome shotgun (WGS) entry which is preliminary data.</text>
</comment>
<organism evidence="1 2">
    <name type="scientific">Pyrrhoderma noxium</name>
    <dbReference type="NCBI Taxonomy" id="2282107"/>
    <lineage>
        <taxon>Eukaryota</taxon>
        <taxon>Fungi</taxon>
        <taxon>Dikarya</taxon>
        <taxon>Basidiomycota</taxon>
        <taxon>Agaricomycotina</taxon>
        <taxon>Agaricomycetes</taxon>
        <taxon>Hymenochaetales</taxon>
        <taxon>Hymenochaetaceae</taxon>
        <taxon>Pyrrhoderma</taxon>
    </lineage>
</organism>
<name>A0A286UDG1_9AGAM</name>
<gene>
    <name evidence="1" type="ORF">PNOK_0614800</name>
</gene>